<dbReference type="InterPro" id="IPR057244">
    <property type="entry name" value="GAIN_B"/>
</dbReference>
<dbReference type="RefSeq" id="XP_024941267.1">
    <property type="nucleotide sequence ID" value="XM_025085499.1"/>
</dbReference>
<dbReference type="SUPFAM" id="SSF81321">
    <property type="entry name" value="Family A G protein-coupled receptor-like"/>
    <property type="match status" value="1"/>
</dbReference>
<accession>A0AAJ7RIT6</accession>
<dbReference type="PROSITE" id="PS50261">
    <property type="entry name" value="G_PROTEIN_RECEP_F2_4"/>
    <property type="match status" value="1"/>
</dbReference>
<feature type="transmembrane region" description="Helical" evidence="6">
    <location>
        <begin position="1187"/>
        <end position="1209"/>
    </location>
</feature>
<dbReference type="Gene3D" id="1.20.1070.10">
    <property type="entry name" value="Rhodopsin 7-helix transmembrane proteins"/>
    <property type="match status" value="1"/>
</dbReference>
<dbReference type="Proteomes" id="UP000694920">
    <property type="component" value="Unplaced"/>
</dbReference>
<dbReference type="Pfam" id="PF01825">
    <property type="entry name" value="GPS"/>
    <property type="match status" value="1"/>
</dbReference>
<keyword evidence="2 6" id="KW-0812">Transmembrane</keyword>
<evidence type="ECO:0000256" key="5">
    <source>
        <dbReference type="ARBA" id="ARBA00023157"/>
    </source>
</evidence>
<keyword evidence="7" id="KW-0732">Signal</keyword>
<evidence type="ECO:0000313" key="11">
    <source>
        <dbReference type="RefSeq" id="XP_024941267.1"/>
    </source>
</evidence>
<dbReference type="GO" id="GO:0016020">
    <property type="term" value="C:membrane"/>
    <property type="evidence" value="ECO:0007669"/>
    <property type="project" value="UniProtKB-SubCell"/>
</dbReference>
<dbReference type="InterPro" id="IPR016187">
    <property type="entry name" value="CTDL_fold"/>
</dbReference>
<feature type="transmembrane region" description="Helical" evidence="6">
    <location>
        <begin position="1031"/>
        <end position="1050"/>
    </location>
</feature>
<dbReference type="Gene3D" id="2.60.220.50">
    <property type="match status" value="1"/>
</dbReference>
<feature type="transmembrane region" description="Helical" evidence="6">
    <location>
        <begin position="1101"/>
        <end position="1123"/>
    </location>
</feature>
<dbReference type="SUPFAM" id="SSF56436">
    <property type="entry name" value="C-type lectin-like"/>
    <property type="match status" value="1"/>
</dbReference>
<keyword evidence="4 6" id="KW-0472">Membrane</keyword>
<dbReference type="InterPro" id="IPR046338">
    <property type="entry name" value="GAIN_dom_sf"/>
</dbReference>
<proteinExistence type="predicted"/>
<dbReference type="InterPro" id="IPR017981">
    <property type="entry name" value="GPCR_2-like_7TM"/>
</dbReference>
<keyword evidence="3 6" id="KW-1133">Transmembrane helix</keyword>
<dbReference type="GeneID" id="112494413"/>
<dbReference type="InterPro" id="IPR053066">
    <property type="entry name" value="ADGR_G7"/>
</dbReference>
<feature type="transmembrane region" description="Helical" evidence="6">
    <location>
        <begin position="1143"/>
        <end position="1166"/>
    </location>
</feature>
<dbReference type="CDD" id="cd15040">
    <property type="entry name" value="7tmB2_Adhesion"/>
    <property type="match status" value="1"/>
</dbReference>
<feature type="signal peptide" evidence="7">
    <location>
        <begin position="1"/>
        <end position="22"/>
    </location>
</feature>
<dbReference type="PANTHER" id="PTHR47767:SF1">
    <property type="entry name" value="ADHESION G PROTEIN-COUPLED RECEPTOR G7"/>
    <property type="match status" value="1"/>
</dbReference>
<comment type="subcellular location">
    <subcellularLocation>
        <location evidence="1">Membrane</location>
        <topology evidence="1">Multi-pass membrane protein</topology>
    </subcellularLocation>
</comment>
<dbReference type="Pfam" id="PF00002">
    <property type="entry name" value="7tm_2"/>
    <property type="match status" value="1"/>
</dbReference>
<feature type="domain" description="G-protein coupled receptors family 2 profile 2" evidence="9">
    <location>
        <begin position="994"/>
        <end position="1244"/>
    </location>
</feature>
<organism evidence="10 11">
    <name type="scientific">Cephus cinctus</name>
    <name type="common">Wheat stem sawfly</name>
    <dbReference type="NCBI Taxonomy" id="211228"/>
    <lineage>
        <taxon>Eukaryota</taxon>
        <taxon>Metazoa</taxon>
        <taxon>Ecdysozoa</taxon>
        <taxon>Arthropoda</taxon>
        <taxon>Hexapoda</taxon>
        <taxon>Insecta</taxon>
        <taxon>Pterygota</taxon>
        <taxon>Neoptera</taxon>
        <taxon>Endopterygota</taxon>
        <taxon>Hymenoptera</taxon>
        <taxon>Cephoidea</taxon>
        <taxon>Cephidae</taxon>
        <taxon>Cephus</taxon>
    </lineage>
</organism>
<sequence length="1283" mass="142993">MIPGNLFLVLFGLCFGARKIEGSLCPEEESKVDSIQGNVVVPKWPQSPSSMAVYSDPLCLSEGMQVITRECAEKWRPRKSPECAYTSPRFEEKYCPPGYHVVMLKNENNANDYVCVGLSKSMWSSTCRFSIEGRKIDKEIFSAIANHLKRRRVRVVWLPVMRLDVFGPLLWQTPGENWGSRIKIPDGIEITYGNRTRRCLILDVSSGITIKPESCEVEHPFLCLVEKNYFPRGACPPKYVASPIPGDDRCFRLMKNSRDITWKNAIQQCTTAQINSPIVSRLFAGLARKREIDRDDFCWIGGDGRYRSNTMAINSKGQISNLNSNVSLHCIFCEMGTPSYPSAQFSLRFYPDEEQLLLTVYGKDGLWTESYTDPGVRCFTNANGDFVRTVELQEEWEMRWTAKDIEPDIDFEDRVTLNFETHKTIYSVDLSDQGPGYYVCEGHSLSNELITTKHVIAYKELDGYMFALSLEIMDACDNVESCDPTFPKMYKKLAKDVKDATPDVLVKDIRAMEVLDVTADGNVTVLFHVTIKELDDKESSKFSLSDAYKITESVFRLLASMYPNVYRFKYLRSCDGCPASRTGSGTQEMIWPFTYVGSSAVSQKMCLDSSGVPIYRSCIGNYIRGGSWAEPSGSCTSGASERTRRLYEISGTVIGKTVPMDPDIAHEILEIVESANQLTPADVYYLALITEHEAKYDNSEVILEDIYRFTSILDKVMGMDKEVIEKSQVLNSTNVLLDSLGTMLDTAATNISADILLREDGLILIETSHLIVQISDPTVSNVTGLALLRKTENSSNEDHKNFMSYTVVPLYADNVIEGIGLLGDVEVATWLPRSLLNASTVTASASNFTQNNSTAFNASRVIVTLFYSDLVFNSAYTADTNFVDSRVVSVSIPGYGRNLPIPIPLLFKPLTGTVRNSETCAFWDFEYVGVSPVSSYSAWSEEGCQNAGRTRDASGELNICLCSHLTHFAQLVLGHNTVAQSKAGTISIQHEEALEVITVIGCVLSMIGVFGILITAFIFKSWRKKPGTKVLIQLSLALGLEKFVIGAIPLVDSVNYPIPCIVVGILLHYAILAEFSWMLVTAWLQFKRYVIVLGVTRPPRFLLKAAAFAWGLPFLIVSIVVAIDPEAYLPPAGVNIRICQVFGMAQYIGLLLPVCIVILLNVILFLRVMHSLLRTTRCNPSIENDTTLVYAQFRLGIMLFFLLGITWLFGVFAKMGAGLIFSYLFCITAALQGFVLFLFFIVCDPATRKLWYSVIGIRGRFSSKGSQIFSASSGTSDTSNNRY</sequence>
<evidence type="ECO:0000256" key="1">
    <source>
        <dbReference type="ARBA" id="ARBA00004141"/>
    </source>
</evidence>
<evidence type="ECO:0000256" key="2">
    <source>
        <dbReference type="ARBA" id="ARBA00022692"/>
    </source>
</evidence>
<dbReference type="InterPro" id="IPR000832">
    <property type="entry name" value="GPCR_2_secretin-like"/>
</dbReference>
<evidence type="ECO:0000259" key="9">
    <source>
        <dbReference type="PROSITE" id="PS50261"/>
    </source>
</evidence>
<evidence type="ECO:0000256" key="4">
    <source>
        <dbReference type="ARBA" id="ARBA00023136"/>
    </source>
</evidence>
<evidence type="ECO:0000256" key="7">
    <source>
        <dbReference type="SAM" id="SignalP"/>
    </source>
</evidence>
<reference evidence="11" key="1">
    <citation type="submission" date="2025-08" db="UniProtKB">
        <authorList>
            <consortium name="RefSeq"/>
        </authorList>
    </citation>
    <scope>IDENTIFICATION</scope>
</reference>
<dbReference type="PANTHER" id="PTHR47767">
    <property type="entry name" value="ADHESION G PROTEIN-COUPLED RECEPTOR G7"/>
    <property type="match status" value="1"/>
</dbReference>
<feature type="chain" id="PRO_5042584999" evidence="7">
    <location>
        <begin position="23"/>
        <end position="1283"/>
    </location>
</feature>
<dbReference type="PROSITE" id="PS50221">
    <property type="entry name" value="GAIN_B"/>
    <property type="match status" value="1"/>
</dbReference>
<evidence type="ECO:0000256" key="6">
    <source>
        <dbReference type="SAM" id="Phobius"/>
    </source>
</evidence>
<keyword evidence="10" id="KW-1185">Reference proteome</keyword>
<feature type="transmembrane region" description="Helical" evidence="6">
    <location>
        <begin position="1056"/>
        <end position="1080"/>
    </location>
</feature>
<feature type="transmembrane region" description="Helical" evidence="6">
    <location>
        <begin position="996"/>
        <end position="1019"/>
    </location>
</feature>
<gene>
    <name evidence="11" type="primary">LOC112494413</name>
</gene>
<feature type="domain" description="GAIN-B" evidence="8">
    <location>
        <begin position="832"/>
        <end position="978"/>
    </location>
</feature>
<name>A0AAJ7RIT6_CEPCN</name>
<evidence type="ECO:0000256" key="3">
    <source>
        <dbReference type="ARBA" id="ARBA00022989"/>
    </source>
</evidence>
<feature type="transmembrane region" description="Helical" evidence="6">
    <location>
        <begin position="1221"/>
        <end position="1243"/>
    </location>
</feature>
<evidence type="ECO:0000259" key="8">
    <source>
        <dbReference type="PROSITE" id="PS50221"/>
    </source>
</evidence>
<dbReference type="KEGG" id="ccin:112494413"/>
<dbReference type="InterPro" id="IPR000203">
    <property type="entry name" value="GPS"/>
</dbReference>
<dbReference type="GO" id="GO:0004930">
    <property type="term" value="F:G protein-coupled receptor activity"/>
    <property type="evidence" value="ECO:0007669"/>
    <property type="project" value="InterPro"/>
</dbReference>
<keyword evidence="5" id="KW-1015">Disulfide bond</keyword>
<evidence type="ECO:0000313" key="10">
    <source>
        <dbReference type="Proteomes" id="UP000694920"/>
    </source>
</evidence>
<protein>
    <submittedName>
        <fullName evidence="11">Uncharacterized protein LOC112494413</fullName>
    </submittedName>
</protein>
<dbReference type="GO" id="GO:0007166">
    <property type="term" value="P:cell surface receptor signaling pathway"/>
    <property type="evidence" value="ECO:0007669"/>
    <property type="project" value="InterPro"/>
</dbReference>